<dbReference type="InterPro" id="IPR020583">
    <property type="entry name" value="Inositol_monoP_metal-BS"/>
</dbReference>
<proteinExistence type="predicted"/>
<dbReference type="Proteomes" id="UP000316242">
    <property type="component" value="Unassembled WGS sequence"/>
</dbReference>
<dbReference type="PANTHER" id="PTHR20854:SF4">
    <property type="entry name" value="INOSITOL-1-MONOPHOSPHATASE-RELATED"/>
    <property type="match status" value="1"/>
</dbReference>
<accession>A0ABQ0RN06</accession>
<evidence type="ECO:0000313" key="4">
    <source>
        <dbReference type="EMBL" id="GEC13183.1"/>
    </source>
</evidence>
<comment type="caution">
    <text evidence="4">The sequence shown here is derived from an EMBL/GenBank/DDBJ whole genome shotgun (WGS) entry which is preliminary data.</text>
</comment>
<dbReference type="EMBL" id="BJNE01000010">
    <property type="protein sequence ID" value="GEC13183.1"/>
    <property type="molecule type" value="Genomic_DNA"/>
</dbReference>
<keyword evidence="5" id="KW-1185">Reference proteome</keyword>
<keyword evidence="3" id="KW-0460">Magnesium</keyword>
<organism evidence="4 5">
    <name type="scientific">Glutamicibacter nicotianae</name>
    <name type="common">Arthrobacter nicotianae</name>
    <dbReference type="NCBI Taxonomy" id="37929"/>
    <lineage>
        <taxon>Bacteria</taxon>
        <taxon>Bacillati</taxon>
        <taxon>Actinomycetota</taxon>
        <taxon>Actinomycetes</taxon>
        <taxon>Micrococcales</taxon>
        <taxon>Micrococcaceae</taxon>
        <taxon>Glutamicibacter</taxon>
    </lineage>
</organism>
<dbReference type="PANTHER" id="PTHR20854">
    <property type="entry name" value="INOSITOL MONOPHOSPHATASE"/>
    <property type="match status" value="1"/>
</dbReference>
<dbReference type="PRINTS" id="PR00377">
    <property type="entry name" value="IMPHPHTASES"/>
</dbReference>
<gene>
    <name evidence="4" type="ORF">ANI01nite_23860</name>
</gene>
<name>A0ABQ0RN06_GLUNI</name>
<reference evidence="4 5" key="1">
    <citation type="submission" date="2019-06" db="EMBL/GenBank/DDBJ databases">
        <title>Whole genome shotgun sequence of Glutamicibacter nicotianae NBRC 14234.</title>
        <authorList>
            <person name="Hosoyama A."/>
            <person name="Uohara A."/>
            <person name="Ohji S."/>
            <person name="Ichikawa N."/>
        </authorList>
    </citation>
    <scope>NUCLEOTIDE SEQUENCE [LARGE SCALE GENOMIC DNA]</scope>
    <source>
        <strain evidence="4 5">NBRC 14234</strain>
    </source>
</reference>
<dbReference type="SUPFAM" id="SSF56655">
    <property type="entry name" value="Carbohydrate phosphatase"/>
    <property type="match status" value="1"/>
</dbReference>
<evidence type="ECO:0000256" key="2">
    <source>
        <dbReference type="ARBA" id="ARBA00022801"/>
    </source>
</evidence>
<keyword evidence="1" id="KW-0479">Metal-binding</keyword>
<dbReference type="InterPro" id="IPR000760">
    <property type="entry name" value="Inositol_monophosphatase-like"/>
</dbReference>
<evidence type="ECO:0000256" key="1">
    <source>
        <dbReference type="ARBA" id="ARBA00022723"/>
    </source>
</evidence>
<evidence type="ECO:0000256" key="3">
    <source>
        <dbReference type="ARBA" id="ARBA00022842"/>
    </source>
</evidence>
<keyword evidence="2" id="KW-0378">Hydrolase</keyword>
<dbReference type="PROSITE" id="PS00629">
    <property type="entry name" value="IMP_1"/>
    <property type="match status" value="1"/>
</dbReference>
<evidence type="ECO:0000313" key="5">
    <source>
        <dbReference type="Proteomes" id="UP000316242"/>
    </source>
</evidence>
<dbReference type="Gene3D" id="3.30.540.10">
    <property type="entry name" value="Fructose-1,6-Bisphosphatase, subunit A, domain 1"/>
    <property type="match status" value="1"/>
</dbReference>
<dbReference type="Gene3D" id="3.40.190.80">
    <property type="match status" value="1"/>
</dbReference>
<protein>
    <submittedName>
        <fullName evidence="4">Inositol phosphatase</fullName>
    </submittedName>
</protein>
<sequence>MALRAGGKLDFVNDQRVQSRTNNAEELRLAALEAARQSAELLRASFRGTVHAEHKTNTHDLVTDIDRRSQRIITDALLSACPGSWVLGEERISGEHGQQAPGKVQWIVDPIDGTSNFVHGVAFFCISIAAAIGGQLVAAAILDPISGDEFSANSDTAFLNGQVLEPGARPEQSRANLMTDYPGAESMLKDGDLSLKLLGQWIQDFATVRRKVCAALSLAHVAAGWCDAVIGFDTKVWDVAAGAHLVRMAKGTFRGLSYGQPGLADHHCPGFIAQGPGADYPSLASAAEQIHQLRTGR</sequence>
<dbReference type="Pfam" id="PF00459">
    <property type="entry name" value="Inositol_P"/>
    <property type="match status" value="1"/>
</dbReference>